<evidence type="ECO:0000313" key="2">
    <source>
        <dbReference type="Proteomes" id="UP000807353"/>
    </source>
</evidence>
<dbReference type="EMBL" id="MU150259">
    <property type="protein sequence ID" value="KAF9463747.1"/>
    <property type="molecule type" value="Genomic_DNA"/>
</dbReference>
<protein>
    <submittedName>
        <fullName evidence="1">Uncharacterized protein</fullName>
    </submittedName>
</protein>
<dbReference type="AlphaFoldDB" id="A0A9P6CFB0"/>
<accession>A0A9P6CFB0</accession>
<comment type="caution">
    <text evidence="1">The sequence shown here is derived from an EMBL/GenBank/DDBJ whole genome shotgun (WGS) entry which is preliminary data.</text>
</comment>
<sequence>MTSALIRYTENMILRKQNLEDVWFNHFACLQKSLKEGASELSVCLMDYQNGWLLVFTIGLVLL</sequence>
<organism evidence="1 2">
    <name type="scientific">Collybia nuda</name>
    <dbReference type="NCBI Taxonomy" id="64659"/>
    <lineage>
        <taxon>Eukaryota</taxon>
        <taxon>Fungi</taxon>
        <taxon>Dikarya</taxon>
        <taxon>Basidiomycota</taxon>
        <taxon>Agaricomycotina</taxon>
        <taxon>Agaricomycetes</taxon>
        <taxon>Agaricomycetidae</taxon>
        <taxon>Agaricales</taxon>
        <taxon>Tricholomatineae</taxon>
        <taxon>Clitocybaceae</taxon>
        <taxon>Collybia</taxon>
    </lineage>
</organism>
<reference evidence="1" key="1">
    <citation type="submission" date="2020-11" db="EMBL/GenBank/DDBJ databases">
        <authorList>
            <consortium name="DOE Joint Genome Institute"/>
            <person name="Ahrendt S."/>
            <person name="Riley R."/>
            <person name="Andreopoulos W."/>
            <person name="Labutti K."/>
            <person name="Pangilinan J."/>
            <person name="Ruiz-Duenas F.J."/>
            <person name="Barrasa J.M."/>
            <person name="Sanchez-Garcia M."/>
            <person name="Camarero S."/>
            <person name="Miyauchi S."/>
            <person name="Serrano A."/>
            <person name="Linde D."/>
            <person name="Babiker R."/>
            <person name="Drula E."/>
            <person name="Ayuso-Fernandez I."/>
            <person name="Pacheco R."/>
            <person name="Padilla G."/>
            <person name="Ferreira P."/>
            <person name="Barriuso J."/>
            <person name="Kellner H."/>
            <person name="Castanera R."/>
            <person name="Alfaro M."/>
            <person name="Ramirez L."/>
            <person name="Pisabarro A.G."/>
            <person name="Kuo A."/>
            <person name="Tritt A."/>
            <person name="Lipzen A."/>
            <person name="He G."/>
            <person name="Yan M."/>
            <person name="Ng V."/>
            <person name="Cullen D."/>
            <person name="Martin F."/>
            <person name="Rosso M.-N."/>
            <person name="Henrissat B."/>
            <person name="Hibbett D."/>
            <person name="Martinez A.T."/>
            <person name="Grigoriev I.V."/>
        </authorList>
    </citation>
    <scope>NUCLEOTIDE SEQUENCE</scope>
    <source>
        <strain evidence="1">CBS 247.69</strain>
    </source>
</reference>
<keyword evidence="2" id="KW-1185">Reference proteome</keyword>
<evidence type="ECO:0000313" key="1">
    <source>
        <dbReference type="EMBL" id="KAF9463747.1"/>
    </source>
</evidence>
<gene>
    <name evidence="1" type="ORF">BDZ94DRAFT_1257964</name>
</gene>
<name>A0A9P6CFB0_9AGAR</name>
<dbReference type="Proteomes" id="UP000807353">
    <property type="component" value="Unassembled WGS sequence"/>
</dbReference>
<proteinExistence type="predicted"/>
<dbReference type="OrthoDB" id="2964734at2759"/>